<accession>A0A4R3VFZ7</accession>
<dbReference type="RefSeq" id="WP_132473370.1">
    <property type="nucleotide sequence ID" value="NZ_JBHRVM010000001.1"/>
</dbReference>
<dbReference type="InterPro" id="IPR014562">
    <property type="entry name" value="UCP030959_TPR_rpt-cont"/>
</dbReference>
<evidence type="ECO:0000313" key="3">
    <source>
        <dbReference type="Proteomes" id="UP000294692"/>
    </source>
</evidence>
<evidence type="ECO:0000313" key="2">
    <source>
        <dbReference type="EMBL" id="TCV03171.1"/>
    </source>
</evidence>
<dbReference type="AlphaFoldDB" id="A0A4R3VFZ7"/>
<keyword evidence="1" id="KW-0812">Transmembrane</keyword>
<keyword evidence="1" id="KW-1133">Transmembrane helix</keyword>
<sequence>MPIAIGLHLAVAIFFAVHAVRTGQQTYWLFILLSFPLLGSLIYFLTIYLPSSRLQRGATKLAKAAAKSLDPSRELREARAAYEYAPTAQNQIRLAQALLDAGEARQSLAYFEQCLQGIFSEDLEIRWSAAQAAFDAGQLDAALRHLETIRAQDARFRSDAVSLLMARTHAALGNAAQARAAFEAAVAQSGNFDSKAEYAIWATGQGDWRTADALHQDLDASMRRWTRQQRDFHRDLIRRLKAAFAQERR</sequence>
<organism evidence="2 3">
    <name type="scientific">Paracandidimonas soli</name>
    <dbReference type="NCBI Taxonomy" id="1917182"/>
    <lineage>
        <taxon>Bacteria</taxon>
        <taxon>Pseudomonadati</taxon>
        <taxon>Pseudomonadota</taxon>
        <taxon>Betaproteobacteria</taxon>
        <taxon>Burkholderiales</taxon>
        <taxon>Alcaligenaceae</taxon>
        <taxon>Paracandidimonas</taxon>
    </lineage>
</organism>
<comment type="caution">
    <text evidence="2">The sequence shown here is derived from an EMBL/GenBank/DDBJ whole genome shotgun (WGS) entry which is preliminary data.</text>
</comment>
<feature type="transmembrane region" description="Helical" evidence="1">
    <location>
        <begin position="29"/>
        <end position="50"/>
    </location>
</feature>
<dbReference type="EMBL" id="SMBX01000001">
    <property type="protein sequence ID" value="TCV03171.1"/>
    <property type="molecule type" value="Genomic_DNA"/>
</dbReference>
<dbReference type="OrthoDB" id="7559170at2"/>
<proteinExistence type="predicted"/>
<dbReference type="Proteomes" id="UP000294692">
    <property type="component" value="Unassembled WGS sequence"/>
</dbReference>
<keyword evidence="1" id="KW-0472">Membrane</keyword>
<reference evidence="2 3" key="1">
    <citation type="submission" date="2019-03" db="EMBL/GenBank/DDBJ databases">
        <title>Genomic Encyclopedia of Type Strains, Phase IV (KMG-IV): sequencing the most valuable type-strain genomes for metagenomic binning, comparative biology and taxonomic classification.</title>
        <authorList>
            <person name="Goeker M."/>
        </authorList>
    </citation>
    <scope>NUCLEOTIDE SEQUENCE [LARGE SCALE GENOMIC DNA]</scope>
    <source>
        <strain evidence="2 3">DSM 100048</strain>
    </source>
</reference>
<evidence type="ECO:0000256" key="1">
    <source>
        <dbReference type="SAM" id="Phobius"/>
    </source>
</evidence>
<dbReference type="InterPro" id="IPR011990">
    <property type="entry name" value="TPR-like_helical_dom_sf"/>
</dbReference>
<dbReference type="Gene3D" id="1.25.40.10">
    <property type="entry name" value="Tetratricopeptide repeat domain"/>
    <property type="match status" value="1"/>
</dbReference>
<gene>
    <name evidence="2" type="ORF">EV686_101634</name>
</gene>
<protein>
    <recommendedName>
        <fullName evidence="4">Tetratricopeptide repeat protein</fullName>
    </recommendedName>
</protein>
<dbReference type="SUPFAM" id="SSF48452">
    <property type="entry name" value="TPR-like"/>
    <property type="match status" value="1"/>
</dbReference>
<dbReference type="PIRSF" id="PIRSF030959">
    <property type="entry name" value="UCP030959"/>
    <property type="match status" value="1"/>
</dbReference>
<keyword evidence="3" id="KW-1185">Reference proteome</keyword>
<name>A0A4R3VFZ7_9BURK</name>
<evidence type="ECO:0008006" key="4">
    <source>
        <dbReference type="Google" id="ProtNLM"/>
    </source>
</evidence>